<evidence type="ECO:0000256" key="10">
    <source>
        <dbReference type="ARBA" id="ARBA00048336"/>
    </source>
</evidence>
<dbReference type="PROSITE" id="PS51479">
    <property type="entry name" value="ZF_RTR1"/>
    <property type="match status" value="1"/>
</dbReference>
<evidence type="ECO:0000313" key="17">
    <source>
        <dbReference type="RefSeq" id="XP_010271591.1"/>
    </source>
</evidence>
<comment type="catalytic activity">
    <reaction evidence="10 12">
        <text>O-phospho-L-threonyl-[protein] + H2O = L-threonyl-[protein] + phosphate</text>
        <dbReference type="Rhea" id="RHEA:47004"/>
        <dbReference type="Rhea" id="RHEA-COMP:11060"/>
        <dbReference type="Rhea" id="RHEA-COMP:11605"/>
        <dbReference type="ChEBI" id="CHEBI:15377"/>
        <dbReference type="ChEBI" id="CHEBI:30013"/>
        <dbReference type="ChEBI" id="CHEBI:43474"/>
        <dbReference type="ChEBI" id="CHEBI:61977"/>
        <dbReference type="EC" id="3.1.3.16"/>
    </reaction>
</comment>
<keyword evidence="8 12" id="KW-0539">Nucleus</keyword>
<dbReference type="STRING" id="4432.A0A1U8B6R7"/>
<dbReference type="OrthoDB" id="2590500at2759"/>
<evidence type="ECO:0000256" key="2">
    <source>
        <dbReference type="ARBA" id="ARBA00005676"/>
    </source>
</evidence>
<dbReference type="GO" id="GO:0005737">
    <property type="term" value="C:cytoplasm"/>
    <property type="evidence" value="ECO:0000318"/>
    <property type="project" value="GO_Central"/>
</dbReference>
<dbReference type="EC" id="3.1.3.16" evidence="12"/>
<dbReference type="GO" id="GO:0043175">
    <property type="term" value="F:RNA polymerase core enzyme binding"/>
    <property type="evidence" value="ECO:0007669"/>
    <property type="project" value="UniProtKB-UniRule"/>
</dbReference>
<dbReference type="GO" id="GO:0008270">
    <property type="term" value="F:zinc ion binding"/>
    <property type="evidence" value="ECO:0007669"/>
    <property type="project" value="UniProtKB-KW"/>
</dbReference>
<evidence type="ECO:0000313" key="15">
    <source>
        <dbReference type="Proteomes" id="UP000189703"/>
    </source>
</evidence>
<proteinExistence type="inferred from homology"/>
<evidence type="ECO:0000256" key="8">
    <source>
        <dbReference type="ARBA" id="ARBA00023242"/>
    </source>
</evidence>
<comment type="subcellular location">
    <subcellularLocation>
        <location evidence="1 12">Nucleus</location>
    </subcellularLocation>
</comment>
<accession>A0A1U8B6R7</accession>
<keyword evidence="3 12" id="KW-0479">Metal-binding</keyword>
<evidence type="ECO:0000259" key="14">
    <source>
        <dbReference type="PROSITE" id="PS51479"/>
    </source>
</evidence>
<comment type="similarity">
    <text evidence="2 11 12">Belongs to the RPAP2 family.</text>
</comment>
<evidence type="ECO:0000256" key="6">
    <source>
        <dbReference type="ARBA" id="ARBA00022833"/>
    </source>
</evidence>
<dbReference type="GeneID" id="104607625"/>
<evidence type="ECO:0000256" key="12">
    <source>
        <dbReference type="RuleBase" id="RU367080"/>
    </source>
</evidence>
<dbReference type="InterPro" id="IPR038534">
    <property type="entry name" value="Rtr1/RPAP2_sf"/>
</dbReference>
<dbReference type="KEGG" id="nnu:104607625"/>
<dbReference type="OMA" id="WMGPSNA"/>
<evidence type="ECO:0000313" key="18">
    <source>
        <dbReference type="RefSeq" id="XP_019055034.1"/>
    </source>
</evidence>
<protein>
    <recommendedName>
        <fullName evidence="12">RNA polymerase II subunit B1 CTD phosphatase RPAP2 homolog</fullName>
        <ecNumber evidence="12">3.1.3.16</ecNumber>
    </recommendedName>
</protein>
<evidence type="ECO:0000256" key="7">
    <source>
        <dbReference type="ARBA" id="ARBA00022912"/>
    </source>
</evidence>
<dbReference type="RefSeq" id="XP_010271590.1">
    <property type="nucleotide sequence ID" value="XM_010273288.2"/>
</dbReference>
<keyword evidence="6 12" id="KW-0862">Zinc</keyword>
<dbReference type="InterPro" id="IPR039693">
    <property type="entry name" value="Rtr1/RPAP2"/>
</dbReference>
<keyword evidence="7 12" id="KW-0904">Protein phosphatase</keyword>
<dbReference type="Gene3D" id="1.25.40.820">
    <property type="match status" value="1"/>
</dbReference>
<organism evidence="15 17">
    <name type="scientific">Nelumbo nucifera</name>
    <name type="common">Sacred lotus</name>
    <dbReference type="NCBI Taxonomy" id="4432"/>
    <lineage>
        <taxon>Eukaryota</taxon>
        <taxon>Viridiplantae</taxon>
        <taxon>Streptophyta</taxon>
        <taxon>Embryophyta</taxon>
        <taxon>Tracheophyta</taxon>
        <taxon>Spermatophyta</taxon>
        <taxon>Magnoliopsida</taxon>
        <taxon>Proteales</taxon>
        <taxon>Nelumbonaceae</taxon>
        <taxon>Nelumbo</taxon>
    </lineage>
</organism>
<evidence type="ECO:0000256" key="13">
    <source>
        <dbReference type="SAM" id="MobiDB-lite"/>
    </source>
</evidence>
<dbReference type="RefSeq" id="XP_019055034.1">
    <property type="nucleotide sequence ID" value="XM_019199489.1"/>
</dbReference>
<comment type="function">
    <text evidence="12">Putative RNA polymerase II subunit B1 C-terminal domain (CTD) phosphatase involved in RNA polymerase II transcription regulation.</text>
</comment>
<dbReference type="Pfam" id="PF04181">
    <property type="entry name" value="RPAP2_Rtr1"/>
    <property type="match status" value="1"/>
</dbReference>
<sequence>MVEHQPLSVKDAVHKLQLSLLEGICNEDQLFAAGSLMSRSDYEDVVTERHITKVCGYPLCKNPLSLERPRKGRYRISVKEHKVYDLQETYMYCSSGCLVNSRAFAGSLATERCSVSDSSKINEVLRLFEDLSSKDKEILGEEGNLGFSKLKIQEKEDVNVTGNVSLEDWIGPSNAIEGYVPKNCGSKHLEEGSKQKIAKSKKGKDKVAKEMDFKSTIIIGDQFKIPKAPAASNGYEQNLGKSKSGESSCVPEEWLSILNPSPAPEKSGSGITVKESEGEISGNVLKDHGIPGKTLSGQNVSDTSGQETKIKLDVGKTIQSGETALKSSIKPPGAKKLTRNVTWADERESGKVGNDNLVKIAETQETAVRSDGSNVEDEDCTLCFASAEACAIALSQAAEAVASGESDVFDAVSDAGIVIMPHPPDADEGDTQGEVDVLESERIPFRWPRRRVDLDPQFFYFEDILSEPPDGFSMSLSPFGTIWMALFGWITSSTLAYIYGRDENSHLEFQLVNGKEYPCKVVFRDGRSYEIKETLASCLSRALPGLVADVNLPTPISTLEQGMGCLLDTMTFVEALPSLRMKQWHVIVFLFVDALSVCRMPALNPLVTSRRMLLQKVLDGAQISGEEYELMKDHILPLGRLPQFSTQSGG</sequence>
<dbReference type="InterPro" id="IPR007308">
    <property type="entry name" value="Rtr1/RPAP2_dom"/>
</dbReference>
<evidence type="ECO:0000256" key="3">
    <source>
        <dbReference type="ARBA" id="ARBA00022723"/>
    </source>
</evidence>
<dbReference type="GO" id="GO:0005634">
    <property type="term" value="C:nucleus"/>
    <property type="evidence" value="ECO:0000318"/>
    <property type="project" value="GO_Central"/>
</dbReference>
<comment type="catalytic activity">
    <reaction evidence="9 12">
        <text>O-phospho-L-seryl-[protein] + H2O = L-seryl-[protein] + phosphate</text>
        <dbReference type="Rhea" id="RHEA:20629"/>
        <dbReference type="Rhea" id="RHEA-COMP:9863"/>
        <dbReference type="Rhea" id="RHEA-COMP:11604"/>
        <dbReference type="ChEBI" id="CHEBI:15377"/>
        <dbReference type="ChEBI" id="CHEBI:29999"/>
        <dbReference type="ChEBI" id="CHEBI:43474"/>
        <dbReference type="ChEBI" id="CHEBI:83421"/>
        <dbReference type="EC" id="3.1.3.16"/>
    </reaction>
</comment>
<dbReference type="PANTHER" id="PTHR14732:SF0">
    <property type="entry name" value="RNA POLYMERASE II SUBUNIT B1 CTD PHOSPHATASE RPAP2-RELATED"/>
    <property type="match status" value="1"/>
</dbReference>
<keyword evidence="4 12" id="KW-0863">Zinc-finger</keyword>
<dbReference type="AlphaFoldDB" id="A0A1U8B6R7"/>
<dbReference type="Proteomes" id="UP000189703">
    <property type="component" value="Unplaced"/>
</dbReference>
<evidence type="ECO:0000256" key="11">
    <source>
        <dbReference type="PROSITE-ProRule" id="PRU00812"/>
    </source>
</evidence>
<evidence type="ECO:0000256" key="9">
    <source>
        <dbReference type="ARBA" id="ARBA00047761"/>
    </source>
</evidence>
<feature type="region of interest" description="Disordered" evidence="13">
    <location>
        <begin position="283"/>
        <end position="304"/>
    </location>
</feature>
<dbReference type="RefSeq" id="XP_010271591.1">
    <property type="nucleotide sequence ID" value="XM_010273289.2"/>
</dbReference>
<feature type="domain" description="RTR1-type" evidence="14">
    <location>
        <begin position="32"/>
        <end position="117"/>
    </location>
</feature>
<keyword evidence="5 12" id="KW-0378">Hydrolase</keyword>
<dbReference type="GO" id="GO:0008420">
    <property type="term" value="F:RNA polymerase II CTD heptapeptide repeat phosphatase activity"/>
    <property type="evidence" value="ECO:0000318"/>
    <property type="project" value="GO_Central"/>
</dbReference>
<dbReference type="eggNOG" id="KOG4780">
    <property type="taxonomic scope" value="Eukaryota"/>
</dbReference>
<reference evidence="16 17" key="1">
    <citation type="submission" date="2025-04" db="UniProtKB">
        <authorList>
            <consortium name="RefSeq"/>
        </authorList>
    </citation>
    <scope>IDENTIFICATION</scope>
</reference>
<dbReference type="PANTHER" id="PTHR14732">
    <property type="entry name" value="RNA POLYMERASE II SUBUNIT B1 CTD PHOSPHATASE RPAP2-RELATED"/>
    <property type="match status" value="1"/>
</dbReference>
<keyword evidence="15" id="KW-1185">Reference proteome</keyword>
<gene>
    <name evidence="16 17 18" type="primary">LOC104607625</name>
</gene>
<evidence type="ECO:0000313" key="16">
    <source>
        <dbReference type="RefSeq" id="XP_010271590.1"/>
    </source>
</evidence>
<evidence type="ECO:0000256" key="5">
    <source>
        <dbReference type="ARBA" id="ARBA00022801"/>
    </source>
</evidence>
<feature type="compositionally biased region" description="Polar residues" evidence="13">
    <location>
        <begin position="295"/>
        <end position="304"/>
    </location>
</feature>
<evidence type="ECO:0000256" key="4">
    <source>
        <dbReference type="ARBA" id="ARBA00022771"/>
    </source>
</evidence>
<evidence type="ECO:0000256" key="1">
    <source>
        <dbReference type="ARBA" id="ARBA00004123"/>
    </source>
</evidence>
<name>A0A1U8B6R7_NELNU</name>